<feature type="transmembrane region" description="Helical" evidence="7">
    <location>
        <begin position="97"/>
        <end position="116"/>
    </location>
</feature>
<dbReference type="Pfam" id="PF00083">
    <property type="entry name" value="Sugar_tr"/>
    <property type="match status" value="1"/>
</dbReference>
<dbReference type="GO" id="GO:0015149">
    <property type="term" value="F:hexose transmembrane transporter activity"/>
    <property type="evidence" value="ECO:0007669"/>
    <property type="project" value="TreeGrafter"/>
</dbReference>
<feature type="transmembrane region" description="Helical" evidence="7">
    <location>
        <begin position="122"/>
        <end position="144"/>
    </location>
</feature>
<evidence type="ECO:0000256" key="4">
    <source>
        <dbReference type="ARBA" id="ARBA00022692"/>
    </source>
</evidence>
<dbReference type="GO" id="GO:0016020">
    <property type="term" value="C:membrane"/>
    <property type="evidence" value="ECO:0007669"/>
    <property type="project" value="UniProtKB-SubCell"/>
</dbReference>
<evidence type="ECO:0000256" key="5">
    <source>
        <dbReference type="ARBA" id="ARBA00022989"/>
    </source>
</evidence>
<dbReference type="PROSITE" id="PS00217">
    <property type="entry name" value="SUGAR_TRANSPORT_2"/>
    <property type="match status" value="1"/>
</dbReference>
<evidence type="ECO:0000313" key="10">
    <source>
        <dbReference type="Proteomes" id="UP000748756"/>
    </source>
</evidence>
<evidence type="ECO:0000256" key="1">
    <source>
        <dbReference type="ARBA" id="ARBA00004141"/>
    </source>
</evidence>
<dbReference type="EMBL" id="JAAAUQ010001721">
    <property type="protein sequence ID" value="KAF9135133.1"/>
    <property type="molecule type" value="Genomic_DNA"/>
</dbReference>
<organism evidence="9 10">
    <name type="scientific">Linnemannia schmuckeri</name>
    <dbReference type="NCBI Taxonomy" id="64567"/>
    <lineage>
        <taxon>Eukaryota</taxon>
        <taxon>Fungi</taxon>
        <taxon>Fungi incertae sedis</taxon>
        <taxon>Mucoromycota</taxon>
        <taxon>Mortierellomycotina</taxon>
        <taxon>Mortierellomycetes</taxon>
        <taxon>Mortierellales</taxon>
        <taxon>Mortierellaceae</taxon>
        <taxon>Linnemannia</taxon>
    </lineage>
</organism>
<dbReference type="Gene3D" id="1.20.1250.20">
    <property type="entry name" value="MFS general substrate transporter like domains"/>
    <property type="match status" value="1"/>
</dbReference>
<protein>
    <recommendedName>
        <fullName evidence="8">Major facilitator superfamily (MFS) profile domain-containing protein</fullName>
    </recommendedName>
</protein>
<feature type="transmembrane region" description="Helical" evidence="7">
    <location>
        <begin position="65"/>
        <end position="85"/>
    </location>
</feature>
<feature type="transmembrane region" description="Helical" evidence="7">
    <location>
        <begin position="156"/>
        <end position="177"/>
    </location>
</feature>
<dbReference type="InterPro" id="IPR003663">
    <property type="entry name" value="Sugar/inositol_transpt"/>
</dbReference>
<dbReference type="PRINTS" id="PR00171">
    <property type="entry name" value="SUGRTRNSPORT"/>
</dbReference>
<dbReference type="InterPro" id="IPR005828">
    <property type="entry name" value="MFS_sugar_transport-like"/>
</dbReference>
<accession>A0A9P5RNN9</accession>
<feature type="transmembrane region" description="Helical" evidence="7">
    <location>
        <begin position="12"/>
        <end position="31"/>
    </location>
</feature>
<dbReference type="InterPro" id="IPR005829">
    <property type="entry name" value="Sugar_transporter_CS"/>
</dbReference>
<dbReference type="PROSITE" id="PS50850">
    <property type="entry name" value="MFS"/>
    <property type="match status" value="1"/>
</dbReference>
<evidence type="ECO:0000256" key="2">
    <source>
        <dbReference type="ARBA" id="ARBA00010992"/>
    </source>
</evidence>
<keyword evidence="6 7" id="KW-0472">Membrane</keyword>
<dbReference type="PANTHER" id="PTHR23503:SF8">
    <property type="entry name" value="FACILITATED GLUCOSE TRANSPORTER PROTEIN 1"/>
    <property type="match status" value="1"/>
</dbReference>
<proteinExistence type="inferred from homology"/>
<feature type="transmembrane region" description="Helical" evidence="7">
    <location>
        <begin position="335"/>
        <end position="355"/>
    </location>
</feature>
<feature type="transmembrane region" description="Helical" evidence="7">
    <location>
        <begin position="362"/>
        <end position="384"/>
    </location>
</feature>
<feature type="transmembrane region" description="Helical" evidence="7">
    <location>
        <begin position="456"/>
        <end position="474"/>
    </location>
</feature>
<keyword evidence="3" id="KW-0813">Transport</keyword>
<feature type="transmembrane region" description="Helical" evidence="7">
    <location>
        <begin position="420"/>
        <end position="444"/>
    </location>
</feature>
<dbReference type="PANTHER" id="PTHR23503">
    <property type="entry name" value="SOLUTE CARRIER FAMILY 2"/>
    <property type="match status" value="1"/>
</dbReference>
<keyword evidence="10" id="KW-1185">Reference proteome</keyword>
<evidence type="ECO:0000256" key="3">
    <source>
        <dbReference type="ARBA" id="ARBA00022448"/>
    </source>
</evidence>
<keyword evidence="5 7" id="KW-1133">Transmembrane helix</keyword>
<dbReference type="SUPFAM" id="SSF103473">
    <property type="entry name" value="MFS general substrate transporter"/>
    <property type="match status" value="1"/>
</dbReference>
<comment type="subcellular location">
    <subcellularLocation>
        <location evidence="1">Membrane</location>
        <topology evidence="1">Multi-pass membrane protein</topology>
    </subcellularLocation>
</comment>
<sequence>MDSREVGFPGYMVYCGLMASLTSLSIGYVIGSPNVPETAIRGTDGHCDPAAPHSGFPGCFEFADLLWGFAVGSFCLGALAGGLSGGTVQNVFGRKKTMFISNIFFIVGAILLALTYHQAQFIVGRIIIGFACGLGGVVAPTYLGEISSIKGRGTMGTMYQLLIVVGILISNLIGLGLSTSPKWRILLAINGIPPLIQMFLLPSLVESPRYLVSQNRLEEARVSLQKLRGSNSNIEHEFADIVQLLLGRGSSAATRPNEDSAFEEYKADPEAAVTATNAGASKNYSIVRLFTSECKGLALLGILIHFLQQASGINGLIYYSTTFLGDVFGSGNSKYITVGVSCCNLLATLASVALIDRTGRRTLLLISFAGVSLSSILLVIGAYADVGVLVVVAVFLYTAAFAIGLGPIPWLLLSELLPTYALSSASAVATGVNWGTNFVIGLVFPSLNKGLGNGTFILFAAFTAFGFFYTWFFVPETRARSIEEIMAEKGVAPRSDYM</sequence>
<comment type="similarity">
    <text evidence="2">Belongs to the major facilitator superfamily. Sugar transporter (TC 2.A.1.1) family.</text>
</comment>
<feature type="transmembrane region" description="Helical" evidence="7">
    <location>
        <begin position="390"/>
        <end position="413"/>
    </location>
</feature>
<reference evidence="9" key="1">
    <citation type="journal article" date="2020" name="Fungal Divers.">
        <title>Resolving the Mortierellaceae phylogeny through synthesis of multi-gene phylogenetics and phylogenomics.</title>
        <authorList>
            <person name="Vandepol N."/>
            <person name="Liber J."/>
            <person name="Desiro A."/>
            <person name="Na H."/>
            <person name="Kennedy M."/>
            <person name="Barry K."/>
            <person name="Grigoriev I.V."/>
            <person name="Miller A.N."/>
            <person name="O'Donnell K."/>
            <person name="Stajich J.E."/>
            <person name="Bonito G."/>
        </authorList>
    </citation>
    <scope>NUCLEOTIDE SEQUENCE</scope>
    <source>
        <strain evidence="9">NRRL 6426</strain>
    </source>
</reference>
<dbReference type="AlphaFoldDB" id="A0A9P5RNN9"/>
<keyword evidence="4 7" id="KW-0812">Transmembrane</keyword>
<comment type="caution">
    <text evidence="9">The sequence shown here is derived from an EMBL/GenBank/DDBJ whole genome shotgun (WGS) entry which is preliminary data.</text>
</comment>
<evidence type="ECO:0000256" key="7">
    <source>
        <dbReference type="SAM" id="Phobius"/>
    </source>
</evidence>
<dbReference type="InterPro" id="IPR020846">
    <property type="entry name" value="MFS_dom"/>
</dbReference>
<dbReference type="InterPro" id="IPR036259">
    <property type="entry name" value="MFS_trans_sf"/>
</dbReference>
<name>A0A9P5RNN9_9FUNG</name>
<dbReference type="OrthoDB" id="4540492at2759"/>
<gene>
    <name evidence="9" type="ORF">BG015_003323</name>
</gene>
<dbReference type="Proteomes" id="UP000748756">
    <property type="component" value="Unassembled WGS sequence"/>
</dbReference>
<evidence type="ECO:0000313" key="9">
    <source>
        <dbReference type="EMBL" id="KAF9135133.1"/>
    </source>
</evidence>
<feature type="transmembrane region" description="Helical" evidence="7">
    <location>
        <begin position="297"/>
        <end position="319"/>
    </location>
</feature>
<evidence type="ECO:0000259" key="8">
    <source>
        <dbReference type="PROSITE" id="PS50850"/>
    </source>
</evidence>
<evidence type="ECO:0000256" key="6">
    <source>
        <dbReference type="ARBA" id="ARBA00023136"/>
    </source>
</evidence>
<feature type="domain" description="Major facilitator superfamily (MFS) profile" evidence="8">
    <location>
        <begin position="11"/>
        <end position="478"/>
    </location>
</feature>
<dbReference type="InterPro" id="IPR045263">
    <property type="entry name" value="GLUT"/>
</dbReference>